<gene>
    <name evidence="3" type="ORF">FSZ31_12450</name>
</gene>
<dbReference type="AlphaFoldDB" id="A0A5C6U4M4"/>
<organism evidence="3 4">
    <name type="scientific">Flavisphingopyxis soli</name>
    <dbReference type="NCBI Taxonomy" id="2601267"/>
    <lineage>
        <taxon>Bacteria</taxon>
        <taxon>Pseudomonadati</taxon>
        <taxon>Pseudomonadota</taxon>
        <taxon>Alphaproteobacteria</taxon>
        <taxon>Sphingomonadales</taxon>
        <taxon>Sphingopyxidaceae</taxon>
        <taxon>Flavisphingopyxis</taxon>
    </lineage>
</organism>
<feature type="domain" description="GIY-YIG" evidence="2">
    <location>
        <begin position="1"/>
        <end position="70"/>
    </location>
</feature>
<reference evidence="3 4" key="1">
    <citation type="submission" date="2019-08" db="EMBL/GenBank/DDBJ databases">
        <title>Sphingorhabdus soil sp. nov., isolated from arctic soil.</title>
        <authorList>
            <person name="Liu Y."/>
        </authorList>
    </citation>
    <scope>NUCLEOTIDE SEQUENCE [LARGE SCALE GENOMIC DNA]</scope>
    <source>
        <strain evidence="3 4">D-2Q-5-6</strain>
    </source>
</reference>
<dbReference type="OrthoDB" id="287318at2"/>
<dbReference type="Gene3D" id="3.40.1440.10">
    <property type="entry name" value="GIY-YIG endonuclease"/>
    <property type="match status" value="1"/>
</dbReference>
<evidence type="ECO:0000259" key="2">
    <source>
        <dbReference type="PROSITE" id="PS50164"/>
    </source>
</evidence>
<dbReference type="InterPro" id="IPR035901">
    <property type="entry name" value="GIY-YIG_endonuc_sf"/>
</dbReference>
<dbReference type="Proteomes" id="UP000321129">
    <property type="component" value="Unassembled WGS sequence"/>
</dbReference>
<proteinExistence type="inferred from homology"/>
<name>A0A5C6U4M4_9SPHN</name>
<dbReference type="Pfam" id="PF01541">
    <property type="entry name" value="GIY-YIG"/>
    <property type="match status" value="1"/>
</dbReference>
<sequence>MANRKQGAIYTGSTSNLLARIFQHRERLVEGHSKTYGCTRLVWFEIHDDLQNARHRELQIKKWKRSWKIRLIESGNPDWKDLWFDIRA</sequence>
<comment type="caution">
    <text evidence="3">The sequence shown here is derived from an EMBL/GenBank/DDBJ whole genome shotgun (WGS) entry which is preliminary data.</text>
</comment>
<protein>
    <submittedName>
        <fullName evidence="3">GIY-YIG nuclease family protein</fullName>
    </submittedName>
</protein>
<keyword evidence="4" id="KW-1185">Reference proteome</keyword>
<dbReference type="PROSITE" id="PS50164">
    <property type="entry name" value="GIY_YIG"/>
    <property type="match status" value="1"/>
</dbReference>
<dbReference type="EMBL" id="VOPY01000004">
    <property type="protein sequence ID" value="TXC67837.1"/>
    <property type="molecule type" value="Genomic_DNA"/>
</dbReference>
<comment type="similarity">
    <text evidence="1">Belongs to the UPF0213 family.</text>
</comment>
<dbReference type="PANTHER" id="PTHR34477">
    <property type="entry name" value="UPF0213 PROTEIN YHBQ"/>
    <property type="match status" value="1"/>
</dbReference>
<evidence type="ECO:0000256" key="1">
    <source>
        <dbReference type="ARBA" id="ARBA00007435"/>
    </source>
</evidence>
<dbReference type="InterPro" id="IPR050190">
    <property type="entry name" value="UPF0213_domain"/>
</dbReference>
<dbReference type="PANTHER" id="PTHR34477:SF5">
    <property type="entry name" value="BSL5627 PROTEIN"/>
    <property type="match status" value="1"/>
</dbReference>
<dbReference type="CDD" id="cd10448">
    <property type="entry name" value="GIY-YIG_unchar_3"/>
    <property type="match status" value="1"/>
</dbReference>
<evidence type="ECO:0000313" key="3">
    <source>
        <dbReference type="EMBL" id="TXC67837.1"/>
    </source>
</evidence>
<dbReference type="InterPro" id="IPR000305">
    <property type="entry name" value="GIY-YIG_endonuc"/>
</dbReference>
<dbReference type="SUPFAM" id="SSF82771">
    <property type="entry name" value="GIY-YIG endonuclease"/>
    <property type="match status" value="1"/>
</dbReference>
<evidence type="ECO:0000313" key="4">
    <source>
        <dbReference type="Proteomes" id="UP000321129"/>
    </source>
</evidence>
<accession>A0A5C6U4M4</accession>